<keyword evidence="1" id="KW-1133">Transmembrane helix</keyword>
<keyword evidence="1" id="KW-0472">Membrane</keyword>
<dbReference type="PaxDb" id="546414-Deide_19191"/>
<evidence type="ECO:0000313" key="3">
    <source>
        <dbReference type="Proteomes" id="UP000002208"/>
    </source>
</evidence>
<feature type="transmembrane region" description="Helical" evidence="1">
    <location>
        <begin position="12"/>
        <end position="34"/>
    </location>
</feature>
<feature type="transmembrane region" description="Helical" evidence="1">
    <location>
        <begin position="119"/>
        <end position="141"/>
    </location>
</feature>
<accession>C1CXV7</accession>
<dbReference type="HOGENOM" id="CLU_1265215_0_0_0"/>
<keyword evidence="3" id="KW-1185">Reference proteome</keyword>
<dbReference type="STRING" id="546414.Deide_19191"/>
<dbReference type="RefSeq" id="WP_012694034.1">
    <property type="nucleotide sequence ID" value="NC_012526.1"/>
</dbReference>
<protein>
    <recommendedName>
        <fullName evidence="4">DUF2975 domain-containing protein</fullName>
    </recommendedName>
</protein>
<reference evidence="2 3" key="1">
    <citation type="journal article" date="2009" name="PLoS Genet.">
        <title>Alliance of proteomics and genomics to unravel the specificities of Sahara bacterium Deinococcus deserti.</title>
        <authorList>
            <person name="de Groot A."/>
            <person name="Dulermo R."/>
            <person name="Ortet P."/>
            <person name="Blanchard L."/>
            <person name="Guerin P."/>
            <person name="Fernandez B."/>
            <person name="Vacherie B."/>
            <person name="Dossat C."/>
            <person name="Jolivet E."/>
            <person name="Siguier P."/>
            <person name="Chandler M."/>
            <person name="Barakat M."/>
            <person name="Dedieu A."/>
            <person name="Barbe V."/>
            <person name="Heulin T."/>
            <person name="Sommer S."/>
            <person name="Achouak W."/>
            <person name="Armengaud J."/>
        </authorList>
    </citation>
    <scope>NUCLEOTIDE SEQUENCE [LARGE SCALE GENOMIC DNA]</scope>
    <source>
        <strain evidence="3">DSM 17065 / CIP 109153 / LMG 22923 / VCD115</strain>
    </source>
</reference>
<dbReference type="KEGG" id="ddr:Deide_19191"/>
<evidence type="ECO:0000256" key="1">
    <source>
        <dbReference type="SAM" id="Phobius"/>
    </source>
</evidence>
<evidence type="ECO:0000313" key="2">
    <source>
        <dbReference type="EMBL" id="ACO46913.1"/>
    </source>
</evidence>
<name>C1CXV7_DEIDV</name>
<feature type="transmembrane region" description="Helical" evidence="1">
    <location>
        <begin position="181"/>
        <end position="203"/>
    </location>
</feature>
<dbReference type="EMBL" id="CP001114">
    <property type="protein sequence ID" value="ACO46913.1"/>
    <property type="molecule type" value="Genomic_DNA"/>
</dbReference>
<sequence>MLHPESARIVLNWVLNLGMLFLVLFSLGFLWTLLTGSPLSHPLSFAVPVGIALRLDDQHFRITEMSVTLNPPVWIKVLGVAASLGLLTFLFVAYSRVKTFFNRLMFDPFDPANIRDLHLAARIALFCQVLVLIGVPLRWWAIQQAQPYDVVHTALKDVPDASVFLASRTSLGALSVLELGVAPLLTAAVLAIFAAVLQQACVLREEERKLRHEHELTV</sequence>
<evidence type="ECO:0008006" key="4">
    <source>
        <dbReference type="Google" id="ProtNLM"/>
    </source>
</evidence>
<dbReference type="AlphaFoldDB" id="C1CXV7"/>
<organism evidence="2 3">
    <name type="scientific">Deinococcus deserti (strain DSM 17065 / CIP 109153 / LMG 22923 / VCD115)</name>
    <dbReference type="NCBI Taxonomy" id="546414"/>
    <lineage>
        <taxon>Bacteria</taxon>
        <taxon>Thermotogati</taxon>
        <taxon>Deinococcota</taxon>
        <taxon>Deinococci</taxon>
        <taxon>Deinococcales</taxon>
        <taxon>Deinococcaceae</taxon>
        <taxon>Deinococcus</taxon>
    </lineage>
</organism>
<dbReference type="Proteomes" id="UP000002208">
    <property type="component" value="Chromosome"/>
</dbReference>
<keyword evidence="1" id="KW-0812">Transmembrane</keyword>
<gene>
    <name evidence="2" type="ordered locus">Deide_19191</name>
</gene>
<proteinExistence type="predicted"/>
<feature type="transmembrane region" description="Helical" evidence="1">
    <location>
        <begin position="73"/>
        <end position="94"/>
    </location>
</feature>